<accession>A0A0W0Y1A7</accession>
<reference evidence="5 6" key="1">
    <citation type="submission" date="2015-11" db="EMBL/GenBank/DDBJ databases">
        <title>Genomic analysis of 38 Legionella species identifies large and diverse effector repertoires.</title>
        <authorList>
            <person name="Burstein D."/>
            <person name="Amaro F."/>
            <person name="Zusman T."/>
            <person name="Lifshitz Z."/>
            <person name="Cohen O."/>
            <person name="Gilbert J.A."/>
            <person name="Pupko T."/>
            <person name="Shuman H.A."/>
            <person name="Segal G."/>
        </authorList>
    </citation>
    <scope>NUCLEOTIDE SEQUENCE [LARGE SCALE GENOMIC DNA]</scope>
    <source>
        <strain evidence="5 6">CDC#1442-AUS-E</strain>
    </source>
</reference>
<dbReference type="GO" id="GO:0004673">
    <property type="term" value="F:protein histidine kinase activity"/>
    <property type="evidence" value="ECO:0007669"/>
    <property type="project" value="TreeGrafter"/>
</dbReference>
<proteinExistence type="predicted"/>
<keyword evidence="6" id="KW-1185">Reference proteome</keyword>
<dbReference type="PROSITE" id="PS50110">
    <property type="entry name" value="RESPONSE_REGULATORY"/>
    <property type="match status" value="1"/>
</dbReference>
<dbReference type="RefSeq" id="WP_058507843.1">
    <property type="nucleotide sequence ID" value="NZ_CAAAIK010000001.1"/>
</dbReference>
<feature type="modified residue" description="4-aspartylphosphate" evidence="3">
    <location>
        <position position="54"/>
    </location>
</feature>
<evidence type="ECO:0000313" key="6">
    <source>
        <dbReference type="Proteomes" id="UP000054618"/>
    </source>
</evidence>
<dbReference type="PANTHER" id="PTHR45339">
    <property type="entry name" value="HYBRID SIGNAL TRANSDUCTION HISTIDINE KINASE J"/>
    <property type="match status" value="1"/>
</dbReference>
<dbReference type="Gene3D" id="3.40.50.2300">
    <property type="match status" value="1"/>
</dbReference>
<name>A0A0W0Y1A7_9GAMM</name>
<sequence>MPIPFILLVEDNLIALTTIQSLAKQSQCRWLSADNAELAFSLAIENQFDLIITDLGLPDFSGLELATRIRDWEVLNNKKPVPIIGLTVHAMNEEALSAGMNDLFMKPLTKADFQKLLADYVSK</sequence>
<dbReference type="SMART" id="SM00448">
    <property type="entry name" value="REC"/>
    <property type="match status" value="1"/>
</dbReference>
<keyword evidence="5" id="KW-0808">Transferase</keyword>
<dbReference type="OrthoDB" id="5634458at2"/>
<dbReference type="STRING" id="45073.Lqui_1759"/>
<feature type="domain" description="Response regulatory" evidence="4">
    <location>
        <begin position="5"/>
        <end position="121"/>
    </location>
</feature>
<dbReference type="GO" id="GO:0071474">
    <property type="term" value="P:cellular hyperosmotic response"/>
    <property type="evidence" value="ECO:0007669"/>
    <property type="project" value="TreeGrafter"/>
</dbReference>
<dbReference type="EMBL" id="LNYS01000008">
    <property type="protein sequence ID" value="KTD50434.1"/>
    <property type="molecule type" value="Genomic_DNA"/>
</dbReference>
<keyword evidence="5" id="KW-0418">Kinase</keyword>
<evidence type="ECO:0000256" key="2">
    <source>
        <dbReference type="ARBA" id="ARBA00023012"/>
    </source>
</evidence>
<organism evidence="5 6">
    <name type="scientific">Legionella quinlivanii</name>
    <dbReference type="NCBI Taxonomy" id="45073"/>
    <lineage>
        <taxon>Bacteria</taxon>
        <taxon>Pseudomonadati</taxon>
        <taxon>Pseudomonadota</taxon>
        <taxon>Gammaproteobacteria</taxon>
        <taxon>Legionellales</taxon>
        <taxon>Legionellaceae</taxon>
        <taxon>Legionella</taxon>
    </lineage>
</organism>
<dbReference type="GO" id="GO:0000160">
    <property type="term" value="P:phosphorelay signal transduction system"/>
    <property type="evidence" value="ECO:0007669"/>
    <property type="project" value="UniProtKB-KW"/>
</dbReference>
<keyword evidence="1 3" id="KW-0597">Phosphoprotein</keyword>
<evidence type="ECO:0000256" key="1">
    <source>
        <dbReference type="ARBA" id="ARBA00022553"/>
    </source>
</evidence>
<keyword evidence="2" id="KW-0902">Two-component regulatory system</keyword>
<dbReference type="Pfam" id="PF00072">
    <property type="entry name" value="Response_reg"/>
    <property type="match status" value="1"/>
</dbReference>
<gene>
    <name evidence="5" type="ORF">Lqui_1759</name>
</gene>
<evidence type="ECO:0000313" key="5">
    <source>
        <dbReference type="EMBL" id="KTD50434.1"/>
    </source>
</evidence>
<dbReference type="PANTHER" id="PTHR45339:SF1">
    <property type="entry name" value="HYBRID SIGNAL TRANSDUCTION HISTIDINE KINASE J"/>
    <property type="match status" value="1"/>
</dbReference>
<evidence type="ECO:0000259" key="4">
    <source>
        <dbReference type="PROSITE" id="PS50110"/>
    </source>
</evidence>
<evidence type="ECO:0000256" key="3">
    <source>
        <dbReference type="PROSITE-ProRule" id="PRU00169"/>
    </source>
</evidence>
<dbReference type="AlphaFoldDB" id="A0A0W0Y1A7"/>
<dbReference type="InterPro" id="IPR011006">
    <property type="entry name" value="CheY-like_superfamily"/>
</dbReference>
<dbReference type="PATRIC" id="fig|45073.5.peg.1856"/>
<dbReference type="SUPFAM" id="SSF52172">
    <property type="entry name" value="CheY-like"/>
    <property type="match status" value="1"/>
</dbReference>
<comment type="caution">
    <text evidence="5">The sequence shown here is derived from an EMBL/GenBank/DDBJ whole genome shotgun (WGS) entry which is preliminary data.</text>
</comment>
<dbReference type="CDD" id="cd17546">
    <property type="entry name" value="REC_hyHK_CKI1_RcsC-like"/>
    <property type="match status" value="1"/>
</dbReference>
<protein>
    <submittedName>
        <fullName evidence="5">Sensory box histidine kinase/response regulator</fullName>
    </submittedName>
</protein>
<dbReference type="InterPro" id="IPR001789">
    <property type="entry name" value="Sig_transdc_resp-reg_receiver"/>
</dbReference>
<dbReference type="Proteomes" id="UP000054618">
    <property type="component" value="Unassembled WGS sequence"/>
</dbReference>